<comment type="caution">
    <text evidence="6">The sequence shown here is derived from an EMBL/GenBank/DDBJ whole genome shotgun (WGS) entry which is preliminary data.</text>
</comment>
<dbReference type="Proteomes" id="UP000037755">
    <property type="component" value="Unassembled WGS sequence"/>
</dbReference>
<protein>
    <submittedName>
        <fullName evidence="6">Gluconolactonase</fullName>
    </submittedName>
</protein>
<feature type="binding site" evidence="3">
    <location>
        <position position="180"/>
    </location>
    <ligand>
        <name>substrate</name>
    </ligand>
</feature>
<keyword evidence="4" id="KW-0732">Signal</keyword>
<evidence type="ECO:0000256" key="2">
    <source>
        <dbReference type="PIRSR" id="PIRSR605511-1"/>
    </source>
</evidence>
<keyword evidence="3" id="KW-0479">Metal-binding</keyword>
<dbReference type="InterPro" id="IPR051262">
    <property type="entry name" value="SMP-30/CGR1_Lactonase"/>
</dbReference>
<dbReference type="Gene3D" id="2.120.10.30">
    <property type="entry name" value="TolB, C-terminal domain"/>
    <property type="match status" value="1"/>
</dbReference>
<sequence>MKISIKYVGMLVLISIFGQAQQVYPTIGKTDIYNTKFNDIIPHDAKIEVIATGLKWAEGPVWVKNGNYLLFSDAPQNTIFRWDEKGGLQPFLKPSGYTGLGQYSDEPGSNGVIINNKGNLVACEHGDRRISELPLNGKSGKITLADTWQGKRFSSPNDICQSTNGTYYFTDPPYGLPGRETDTENREIKENGVYSIDPQGNVKQIIANLNRPNGIALSADEKVLYVAQSDGQNPQIMQYPIKEDGTVGAGSVFFDFSKYEKQLGKTGADGIKVDAHGNMYAAAAQGIVVISSTGELLGRLHTGVPTANCNFGDGYLYITAHHYICRVKLK</sequence>
<dbReference type="InterPro" id="IPR013658">
    <property type="entry name" value="SGL"/>
</dbReference>
<dbReference type="InterPro" id="IPR011042">
    <property type="entry name" value="6-blade_b-propeller_TolB-like"/>
</dbReference>
<accession>A0A0M8MKD3</accession>
<gene>
    <name evidence="6" type="ORF">AM493_19430</name>
</gene>
<evidence type="ECO:0000256" key="3">
    <source>
        <dbReference type="PIRSR" id="PIRSR605511-2"/>
    </source>
</evidence>
<feature type="binding site" evidence="3">
    <location>
        <position position="58"/>
    </location>
    <ligand>
        <name>a divalent metal cation</name>
        <dbReference type="ChEBI" id="CHEBI:60240"/>
    </ligand>
</feature>
<dbReference type="GO" id="GO:0016787">
    <property type="term" value="F:hydrolase activity"/>
    <property type="evidence" value="ECO:0007669"/>
    <property type="project" value="UniProtKB-KW"/>
</dbReference>
<dbReference type="GO" id="GO:0046872">
    <property type="term" value="F:metal ion binding"/>
    <property type="evidence" value="ECO:0007669"/>
    <property type="project" value="UniProtKB-KW"/>
</dbReference>
<dbReference type="EMBL" id="LIYD01000005">
    <property type="protein sequence ID" value="KOS07981.1"/>
    <property type="molecule type" value="Genomic_DNA"/>
</dbReference>
<organism evidence="6 7">
    <name type="scientific">Flavobacterium akiainvivens</name>
    <dbReference type="NCBI Taxonomy" id="1202724"/>
    <lineage>
        <taxon>Bacteria</taxon>
        <taxon>Pseudomonadati</taxon>
        <taxon>Bacteroidota</taxon>
        <taxon>Flavobacteriia</taxon>
        <taxon>Flavobacteriales</taxon>
        <taxon>Flavobacteriaceae</taxon>
        <taxon>Flavobacterium</taxon>
    </lineage>
</organism>
<dbReference type="PRINTS" id="PR01790">
    <property type="entry name" value="SMP30FAMILY"/>
</dbReference>
<dbReference type="OrthoDB" id="241638at2"/>
<feature type="binding site" evidence="3">
    <location>
        <position position="213"/>
    </location>
    <ligand>
        <name>a divalent metal cation</name>
        <dbReference type="ChEBI" id="CHEBI:60240"/>
    </ligand>
</feature>
<feature type="binding site" evidence="3">
    <location>
        <position position="269"/>
    </location>
    <ligand>
        <name>a divalent metal cation</name>
        <dbReference type="ChEBI" id="CHEBI:60240"/>
    </ligand>
</feature>
<keyword evidence="7" id="KW-1185">Reference proteome</keyword>
<evidence type="ECO:0000256" key="1">
    <source>
        <dbReference type="ARBA" id="ARBA00022801"/>
    </source>
</evidence>
<dbReference type="PANTHER" id="PTHR47572">
    <property type="entry name" value="LIPOPROTEIN-RELATED"/>
    <property type="match status" value="1"/>
</dbReference>
<dbReference type="RefSeq" id="WP_054409703.1">
    <property type="nucleotide sequence ID" value="NZ_FOYA01000010.1"/>
</dbReference>
<dbReference type="SUPFAM" id="SSF63829">
    <property type="entry name" value="Calcium-dependent phosphotriesterase"/>
    <property type="match status" value="1"/>
</dbReference>
<evidence type="ECO:0000259" key="5">
    <source>
        <dbReference type="Pfam" id="PF08450"/>
    </source>
</evidence>
<feature type="binding site" evidence="3">
    <location>
        <position position="157"/>
    </location>
    <ligand>
        <name>substrate</name>
    </ligand>
</feature>
<dbReference type="InterPro" id="IPR005511">
    <property type="entry name" value="SMP-30"/>
</dbReference>
<feature type="active site" description="Proton donor/acceptor" evidence="2">
    <location>
        <position position="269"/>
    </location>
</feature>
<keyword evidence="1" id="KW-0378">Hydrolase</keyword>
<dbReference type="Pfam" id="PF08450">
    <property type="entry name" value="SGL"/>
    <property type="match status" value="1"/>
</dbReference>
<comment type="cofactor">
    <cofactor evidence="3">
        <name>Zn(2+)</name>
        <dbReference type="ChEBI" id="CHEBI:29105"/>
    </cofactor>
    <text evidence="3">Binds 1 divalent metal cation per subunit.</text>
</comment>
<feature type="chain" id="PRO_5005818484" evidence="4">
    <location>
        <begin position="21"/>
        <end position="330"/>
    </location>
</feature>
<dbReference type="PATRIC" id="fig|1202724.3.peg.4024"/>
<dbReference type="AlphaFoldDB" id="A0A0M8MKD3"/>
<keyword evidence="3" id="KW-0862">Zinc</keyword>
<reference evidence="6 7" key="1">
    <citation type="submission" date="2015-08" db="EMBL/GenBank/DDBJ databases">
        <title>Whole genome sequence of Flavobacterium akiainvivens IK-1T, from decaying Wikstroemia oahuensis, an endemic Hawaiian shrub.</title>
        <authorList>
            <person name="Wan X."/>
            <person name="Hou S."/>
            <person name="Saito J."/>
            <person name="Donachie S."/>
        </authorList>
    </citation>
    <scope>NUCLEOTIDE SEQUENCE [LARGE SCALE GENOMIC DNA]</scope>
    <source>
        <strain evidence="6 7">IK-1</strain>
    </source>
</reference>
<dbReference type="PANTHER" id="PTHR47572:SF4">
    <property type="entry name" value="LACTONASE DRP35"/>
    <property type="match status" value="1"/>
</dbReference>
<feature type="domain" description="SMP-30/Gluconolactonase/LRE-like region" evidence="5">
    <location>
        <begin position="56"/>
        <end position="321"/>
    </location>
</feature>
<dbReference type="STRING" id="1202724.AM493_19430"/>
<evidence type="ECO:0000313" key="7">
    <source>
        <dbReference type="Proteomes" id="UP000037755"/>
    </source>
</evidence>
<feature type="signal peptide" evidence="4">
    <location>
        <begin position="1"/>
        <end position="20"/>
    </location>
</feature>
<proteinExistence type="predicted"/>
<evidence type="ECO:0000256" key="4">
    <source>
        <dbReference type="SAM" id="SignalP"/>
    </source>
</evidence>
<name>A0A0M8MKD3_9FLAO</name>
<evidence type="ECO:0000313" key="6">
    <source>
        <dbReference type="EMBL" id="KOS07981.1"/>
    </source>
</evidence>